<dbReference type="Pfam" id="PF18509">
    <property type="entry name" value="MCR"/>
    <property type="match status" value="2"/>
</dbReference>
<dbReference type="Pfam" id="PF17820">
    <property type="entry name" value="PDZ_6"/>
    <property type="match status" value="1"/>
</dbReference>
<dbReference type="RefSeq" id="WP_085440048.1">
    <property type="nucleotide sequence ID" value="NZ_LVJN01000004.1"/>
</dbReference>
<dbReference type="Gene3D" id="2.30.42.10">
    <property type="match status" value="2"/>
</dbReference>
<protein>
    <submittedName>
        <fullName evidence="14 15">Peptidase</fullName>
    </submittedName>
</protein>
<evidence type="ECO:0000256" key="6">
    <source>
        <dbReference type="ARBA" id="ARBA00022801"/>
    </source>
</evidence>
<organism evidence="14">
    <name type="scientific">Magnetofaba australis IT-1</name>
    <dbReference type="NCBI Taxonomy" id="1434232"/>
    <lineage>
        <taxon>Bacteria</taxon>
        <taxon>Pseudomonadati</taxon>
        <taxon>Pseudomonadota</taxon>
        <taxon>Magnetococcia</taxon>
        <taxon>Magnetococcales</taxon>
        <taxon>Magnetococcaceae</taxon>
        <taxon>Magnetofaba</taxon>
    </lineage>
</organism>
<keyword evidence="7 12" id="KW-1133">Transmembrane helix</keyword>
<keyword evidence="9 12" id="KW-0472">Membrane</keyword>
<dbReference type="InterPro" id="IPR051201">
    <property type="entry name" value="Chloro_Bact_Ser_Proteases"/>
</dbReference>
<gene>
    <name evidence="14" type="primary">mamE</name>
    <name evidence="15" type="ORF">MAIT1_02791</name>
    <name evidence="14" type="ORF">MIIT1_02791</name>
</gene>
<evidence type="ECO:0000313" key="15">
    <source>
        <dbReference type="EMBL" id="OSM08637.1"/>
    </source>
</evidence>
<keyword evidence="8" id="KW-0408">Iron</keyword>
<dbReference type="PRINTS" id="PR00834">
    <property type="entry name" value="PROTEASES2C"/>
</dbReference>
<evidence type="ECO:0000256" key="2">
    <source>
        <dbReference type="ARBA" id="ARBA00022591"/>
    </source>
</evidence>
<dbReference type="GO" id="GO:0004252">
    <property type="term" value="F:serine-type endopeptidase activity"/>
    <property type="evidence" value="ECO:0007669"/>
    <property type="project" value="InterPro"/>
</dbReference>
<dbReference type="GO" id="GO:0110146">
    <property type="term" value="C:magnetosome membrane"/>
    <property type="evidence" value="ECO:0007669"/>
    <property type="project" value="UniProtKB-SubCell"/>
</dbReference>
<evidence type="ECO:0000256" key="1">
    <source>
        <dbReference type="ARBA" id="ARBA00004206"/>
    </source>
</evidence>
<evidence type="ECO:0000313" key="16">
    <source>
        <dbReference type="Proteomes" id="UP000194003"/>
    </source>
</evidence>
<dbReference type="GO" id="GO:0006508">
    <property type="term" value="P:proteolysis"/>
    <property type="evidence" value="ECO:0007669"/>
    <property type="project" value="UniProtKB-KW"/>
</dbReference>
<feature type="compositionally biased region" description="Gly residues" evidence="11">
    <location>
        <begin position="427"/>
        <end position="441"/>
    </location>
</feature>
<evidence type="ECO:0000256" key="7">
    <source>
        <dbReference type="ARBA" id="ARBA00022989"/>
    </source>
</evidence>
<dbReference type="InterPro" id="IPR001478">
    <property type="entry name" value="PDZ"/>
</dbReference>
<evidence type="ECO:0000256" key="5">
    <source>
        <dbReference type="ARBA" id="ARBA00022723"/>
    </source>
</evidence>
<dbReference type="SUPFAM" id="SSF50494">
    <property type="entry name" value="Trypsin-like serine proteases"/>
    <property type="match status" value="1"/>
</dbReference>
<keyword evidence="3" id="KW-0645">Protease</keyword>
<name>W0LP16_9PROT</name>
<dbReference type="SUPFAM" id="SSF50156">
    <property type="entry name" value="PDZ domain-like"/>
    <property type="match status" value="2"/>
</dbReference>
<keyword evidence="5" id="KW-0479">Metal-binding</keyword>
<evidence type="ECO:0000256" key="12">
    <source>
        <dbReference type="SAM" id="Phobius"/>
    </source>
</evidence>
<keyword evidence="2" id="KW-0091">Biomineralization</keyword>
<feature type="compositionally biased region" description="Pro residues" evidence="11">
    <location>
        <begin position="59"/>
        <end position="71"/>
    </location>
</feature>
<proteinExistence type="predicted"/>
<keyword evidence="4 12" id="KW-0812">Transmembrane</keyword>
<dbReference type="Pfam" id="PF13365">
    <property type="entry name" value="Trypsin_2"/>
    <property type="match status" value="1"/>
</dbReference>
<dbReference type="InterPro" id="IPR036034">
    <property type="entry name" value="PDZ_sf"/>
</dbReference>
<dbReference type="InterPro" id="IPR036280">
    <property type="entry name" value="Multihaem_cyt_sf"/>
</dbReference>
<evidence type="ECO:0000256" key="10">
    <source>
        <dbReference type="ARBA" id="ARBA00023178"/>
    </source>
</evidence>
<feature type="region of interest" description="Disordered" evidence="11">
    <location>
        <begin position="52"/>
        <end position="76"/>
    </location>
</feature>
<dbReference type="OrthoDB" id="7313317at2"/>
<comment type="subcellular location">
    <subcellularLocation>
        <location evidence="1">Magnetosome membrane</location>
        <topology evidence="1">Single-pass membrane protein</topology>
    </subcellularLocation>
</comment>
<reference evidence="14" key="1">
    <citation type="journal article" date="2014" name="Front. Microbiol.">
        <title>Isolation, cultivation and genomic analysis of magnetosome biomineralization genes of a new genus of South-seeking magnetotactic cocci within the Alphaproteobacteria.</title>
        <authorList>
            <person name="Morillo V."/>
            <person name="Abreu F."/>
            <person name="Araujo A.C."/>
            <person name="de Almeida L.G."/>
            <person name="Enrich-Prast A."/>
            <person name="Farina M."/>
            <person name="de Vasconcelos A.T."/>
            <person name="Bazylinski D.A."/>
            <person name="Lins U."/>
        </authorList>
    </citation>
    <scope>NUCLEOTIDE SEQUENCE</scope>
    <source>
        <strain evidence="14">IT-1</strain>
    </source>
</reference>
<keyword evidence="6" id="KW-0378">Hydrolase</keyword>
<evidence type="ECO:0000256" key="4">
    <source>
        <dbReference type="ARBA" id="ARBA00022692"/>
    </source>
</evidence>
<evidence type="ECO:0000256" key="3">
    <source>
        <dbReference type="ARBA" id="ARBA00022670"/>
    </source>
</evidence>
<feature type="transmembrane region" description="Helical" evidence="12">
    <location>
        <begin position="16"/>
        <end position="35"/>
    </location>
</feature>
<evidence type="ECO:0000313" key="14">
    <source>
        <dbReference type="EMBL" id="AHG23890.1"/>
    </source>
</evidence>
<dbReference type="Gene3D" id="2.30.42.60">
    <property type="match status" value="1"/>
</dbReference>
<dbReference type="PANTHER" id="PTHR43343">
    <property type="entry name" value="PEPTIDASE S12"/>
    <property type="match status" value="1"/>
</dbReference>
<evidence type="ECO:0000256" key="8">
    <source>
        <dbReference type="ARBA" id="ARBA00023004"/>
    </source>
</evidence>
<dbReference type="EMBL" id="LVJN01000004">
    <property type="protein sequence ID" value="OSM08637.1"/>
    <property type="molecule type" value="Genomic_DNA"/>
</dbReference>
<dbReference type="InterPro" id="IPR040963">
    <property type="entry name" value="MCR"/>
</dbReference>
<keyword evidence="10" id="KW-1281">Magnetosome</keyword>
<dbReference type="EMBL" id="KF933436">
    <property type="protein sequence ID" value="AHG23890.1"/>
    <property type="molecule type" value="Genomic_DNA"/>
</dbReference>
<dbReference type="SUPFAM" id="SSF48695">
    <property type="entry name" value="Multiheme cytochromes"/>
    <property type="match status" value="1"/>
</dbReference>
<dbReference type="Proteomes" id="UP000194003">
    <property type="component" value="Unassembled WGS sequence"/>
</dbReference>
<dbReference type="STRING" id="1434232.MAIT1_02791"/>
<evidence type="ECO:0000259" key="13">
    <source>
        <dbReference type="PROSITE" id="PS50106"/>
    </source>
</evidence>
<dbReference type="PROSITE" id="PS50106">
    <property type="entry name" value="PDZ"/>
    <property type="match status" value="1"/>
</dbReference>
<dbReference type="Gene3D" id="2.40.10.120">
    <property type="match status" value="1"/>
</dbReference>
<feature type="domain" description="PDZ" evidence="13">
    <location>
        <begin position="685"/>
        <end position="733"/>
    </location>
</feature>
<evidence type="ECO:0000256" key="9">
    <source>
        <dbReference type="ARBA" id="ARBA00023136"/>
    </source>
</evidence>
<dbReference type="InterPro" id="IPR041489">
    <property type="entry name" value="PDZ_6"/>
</dbReference>
<dbReference type="InterPro" id="IPR001940">
    <property type="entry name" value="Peptidase_S1C"/>
</dbReference>
<reference evidence="15 16" key="2">
    <citation type="journal article" date="2016" name="BMC Genomics">
        <title>Combined genomic and structural analyses of a cultured magnetotactic bacterium reveals its niche adaptation to a dynamic environment.</title>
        <authorList>
            <person name="Araujo A.C."/>
            <person name="Morillo V."/>
            <person name="Cypriano J."/>
            <person name="Teixeira L.C."/>
            <person name="Leao P."/>
            <person name="Lyra S."/>
            <person name="Almeida L.G."/>
            <person name="Bazylinski D.A."/>
            <person name="Vasconcellos A.T."/>
            <person name="Abreu F."/>
            <person name="Lins U."/>
        </authorList>
    </citation>
    <scope>NUCLEOTIDE SEQUENCE [LARGE SCALE GENOMIC DNA]</scope>
    <source>
        <strain evidence="15 16">IT-1</strain>
    </source>
</reference>
<dbReference type="SMART" id="SM00228">
    <property type="entry name" value="PDZ"/>
    <property type="match status" value="2"/>
</dbReference>
<sequence length="757" mass="78232">MTPADDPQCGRRIHKYLYAVGVGGVALMIASYLWVSNQKKVAMMNSASPNSAVAQQAPMGPPQSLPKPPPMAGNGAPGAIPAALPGVAQMTVPPPKAQTGPSNFAQVVKSVMPSVVNVSATTQRPQADTNKPASGLQFANPFTGIATESIGSGIIVTEDGYILTNYHVLEKARQVFVTIFRENGGNKRLPAEIIQLDSRRDLALIKVEPEQPLKPAPLASNIELNIGDPVIAIGSPFGLDQTVSQGIISGKRKAVNIGGVVHRGLIQTDAAINRGNSGGPLVALDGYVVGVNTAIYTTTSAFAGVGFAVPSKVARDFLEELIQLPIIAPPPPQMVPVAARGGQTAPPITMDMPMPHGDRGPCENCHQILGGGGAAAAPVAARPPPPIPIDAVMPHGDRGPCENCHQILPAGAAAGQGGANPVAFTPGQGGGPGAQFGGPGQGRRRHADSRFMFDPNGAYSFGGAAASPVAQQQVAAPAQINPEKGLKGLLITVQKLTTNKANDLNSPYPMGLIVTDVVANGPGAAAGLMKGDQIYKADGRWIKSRDALSSMINRLKPGDSLRLSVINDGKRRSLELSIPTANTPQPTANASPPMQAPMAQPVAMVMPPPGGSAPWAPDGGAQTAQTAPMLAPANPPATGMNPATAPNMAGNMLTNPRPTPAKTEFEWKGLEIIPITPTMAMRTPGLQNKQGGVVQEVTPGSPGAQAGIRLNDVVVAINGVPTPNGQTMDKAIKNAAKRQWALLEVDRNGQRMFAKIQ</sequence>
<dbReference type="GO" id="GO:0046872">
    <property type="term" value="F:metal ion binding"/>
    <property type="evidence" value="ECO:0007669"/>
    <property type="project" value="UniProtKB-KW"/>
</dbReference>
<keyword evidence="16" id="KW-1185">Reference proteome</keyword>
<dbReference type="AlphaFoldDB" id="W0LP16"/>
<accession>W0LP16</accession>
<dbReference type="InterPro" id="IPR009003">
    <property type="entry name" value="Peptidase_S1_PA"/>
</dbReference>
<dbReference type="Pfam" id="PF13180">
    <property type="entry name" value="PDZ_2"/>
    <property type="match status" value="1"/>
</dbReference>
<dbReference type="PANTHER" id="PTHR43343:SF3">
    <property type="entry name" value="PROTEASE DO-LIKE 8, CHLOROPLASTIC"/>
    <property type="match status" value="1"/>
</dbReference>
<feature type="region of interest" description="Disordered" evidence="11">
    <location>
        <begin position="419"/>
        <end position="448"/>
    </location>
</feature>
<evidence type="ECO:0000256" key="11">
    <source>
        <dbReference type="SAM" id="MobiDB-lite"/>
    </source>
</evidence>